<dbReference type="Proteomes" id="UP000076577">
    <property type="component" value="Unassembled WGS sequence"/>
</dbReference>
<keyword evidence="2" id="KW-1185">Reference proteome</keyword>
<accession>A0A165VMA9</accession>
<evidence type="ECO:0000313" key="2">
    <source>
        <dbReference type="Proteomes" id="UP000076577"/>
    </source>
</evidence>
<organism evidence="1 2">
    <name type="scientific">Pseudovibrio axinellae</name>
    <dbReference type="NCBI Taxonomy" id="989403"/>
    <lineage>
        <taxon>Bacteria</taxon>
        <taxon>Pseudomonadati</taxon>
        <taxon>Pseudomonadota</taxon>
        <taxon>Alphaproteobacteria</taxon>
        <taxon>Hyphomicrobiales</taxon>
        <taxon>Stappiaceae</taxon>
        <taxon>Pseudovibrio</taxon>
    </lineage>
</organism>
<protein>
    <submittedName>
        <fullName evidence="1">Uncharacterized protein</fullName>
    </submittedName>
</protein>
<comment type="caution">
    <text evidence="1">The sequence shown here is derived from an EMBL/GenBank/DDBJ whole genome shotgun (WGS) entry which is preliminary data.</text>
</comment>
<name>A0A165VMA9_9HYPH</name>
<dbReference type="EMBL" id="LMCB01000089">
    <property type="protein sequence ID" value="KZL14453.1"/>
    <property type="molecule type" value="Genomic_DNA"/>
</dbReference>
<evidence type="ECO:0000313" key="1">
    <source>
        <dbReference type="EMBL" id="KZL14453.1"/>
    </source>
</evidence>
<reference evidence="1 2" key="1">
    <citation type="journal article" date="2016" name="Front. Microbiol.">
        <title>Comparative Genomic Analysis Reveals a Diverse Repertoire of Genes Involved in Prokaryote-Eukaryote Interactions within the Pseudovibrio Genus.</title>
        <authorList>
            <person name="Romano S."/>
            <person name="Fernandez-Guerra A."/>
            <person name="Reen F.J."/>
            <person name="Glockner F.O."/>
            <person name="Crowley S.P."/>
            <person name="O'Sullivan O."/>
            <person name="Cotter P.D."/>
            <person name="Adams C."/>
            <person name="Dobson A.D."/>
            <person name="O'Gara F."/>
        </authorList>
    </citation>
    <scope>NUCLEOTIDE SEQUENCE [LARGE SCALE GENOMIC DNA]</scope>
    <source>
        <strain evidence="1 2">Ad2</strain>
    </source>
</reference>
<dbReference type="AlphaFoldDB" id="A0A165VMA9"/>
<sequence length="64" mass="7175">MAGSDLLEVGPRFPLSTVCLEFTPKLRMGKAICVFTQQMQQSLSAALIEAQDYPFDERQGQLLR</sequence>
<gene>
    <name evidence="1" type="ORF">PsAD2_03748</name>
</gene>
<proteinExistence type="predicted"/>
<dbReference type="PATRIC" id="fig|989403.3.peg.4079"/>